<accession>A0A3P5WGZ9</accession>
<keyword evidence="2" id="KW-1185">Reference proteome</keyword>
<name>A0A3P5WGZ9_9BACL</name>
<evidence type="ECO:0000313" key="1">
    <source>
        <dbReference type="EMBL" id="VDC19982.1"/>
    </source>
</evidence>
<gene>
    <name evidence="1" type="ORF">FILTAD_00418</name>
</gene>
<dbReference type="RefSeq" id="WP_148085377.1">
    <property type="nucleotide sequence ID" value="NZ_UXAV01000018.1"/>
</dbReference>
<sequence length="63" mass="7035">MLVALLYGMHRKKVSFPKQVGEALNKVGYALKQAVAALNEAGYALKKMPPRSMKWDTRSNKLS</sequence>
<evidence type="ECO:0000313" key="2">
    <source>
        <dbReference type="Proteomes" id="UP000270468"/>
    </source>
</evidence>
<proteinExistence type="predicted"/>
<dbReference type="EMBL" id="UXAV01000018">
    <property type="protein sequence ID" value="VDC19982.1"/>
    <property type="molecule type" value="Genomic_DNA"/>
</dbReference>
<organism evidence="1 2">
    <name type="scientific">Filibacter tadaridae</name>
    <dbReference type="NCBI Taxonomy" id="2483811"/>
    <lineage>
        <taxon>Bacteria</taxon>
        <taxon>Bacillati</taxon>
        <taxon>Bacillota</taxon>
        <taxon>Bacilli</taxon>
        <taxon>Bacillales</taxon>
        <taxon>Caryophanaceae</taxon>
        <taxon>Filibacter</taxon>
    </lineage>
</organism>
<protein>
    <submittedName>
        <fullName evidence="1">Uncharacterized protein</fullName>
    </submittedName>
</protein>
<dbReference type="Proteomes" id="UP000270468">
    <property type="component" value="Unassembled WGS sequence"/>
</dbReference>
<dbReference type="AlphaFoldDB" id="A0A3P5WGZ9"/>
<reference evidence="1 2" key="1">
    <citation type="submission" date="2018-11" db="EMBL/GenBank/DDBJ databases">
        <authorList>
            <person name="Criscuolo A."/>
        </authorList>
    </citation>
    <scope>NUCLEOTIDE SEQUENCE [LARGE SCALE GENOMIC DNA]</scope>
    <source>
        <strain evidence="1">ATB-66</strain>
    </source>
</reference>